<keyword evidence="4" id="KW-1185">Reference proteome</keyword>
<feature type="transmembrane region" description="Helical" evidence="1">
    <location>
        <begin position="100"/>
        <end position="119"/>
    </location>
</feature>
<proteinExistence type="predicted"/>
<gene>
    <name evidence="3" type="ORF">HPB52_012487</name>
</gene>
<reference evidence="3" key="2">
    <citation type="submission" date="2021-09" db="EMBL/GenBank/DDBJ databases">
        <authorList>
            <person name="Jia N."/>
            <person name="Wang J."/>
            <person name="Shi W."/>
            <person name="Du L."/>
            <person name="Sun Y."/>
            <person name="Zhan W."/>
            <person name="Jiang J."/>
            <person name="Wang Q."/>
            <person name="Zhang B."/>
            <person name="Ji P."/>
            <person name="Sakyi L.B."/>
            <person name="Cui X."/>
            <person name="Yuan T."/>
            <person name="Jiang B."/>
            <person name="Yang W."/>
            <person name="Lam T.T.-Y."/>
            <person name="Chang Q."/>
            <person name="Ding S."/>
            <person name="Wang X."/>
            <person name="Zhu J."/>
            <person name="Ruan X."/>
            <person name="Zhao L."/>
            <person name="Wei J."/>
            <person name="Que T."/>
            <person name="Du C."/>
            <person name="Cheng J."/>
            <person name="Dai P."/>
            <person name="Han X."/>
            <person name="Huang E."/>
            <person name="Gao Y."/>
            <person name="Liu J."/>
            <person name="Shao H."/>
            <person name="Ye R."/>
            <person name="Li L."/>
            <person name="Wei W."/>
            <person name="Wang X."/>
            <person name="Wang C."/>
            <person name="Huo Q."/>
            <person name="Li W."/>
            <person name="Guo W."/>
            <person name="Chen H."/>
            <person name="Chen S."/>
            <person name="Zhou L."/>
            <person name="Zhou L."/>
            <person name="Ni X."/>
            <person name="Tian J."/>
            <person name="Zhou Y."/>
            <person name="Sheng Y."/>
            <person name="Liu T."/>
            <person name="Pan Y."/>
            <person name="Xia L."/>
            <person name="Li J."/>
            <person name="Zhao F."/>
            <person name="Cao W."/>
        </authorList>
    </citation>
    <scope>NUCLEOTIDE SEQUENCE</scope>
    <source>
        <strain evidence="3">Rsan-2018</strain>
        <tissue evidence="3">Larvae</tissue>
    </source>
</reference>
<evidence type="ECO:0000313" key="3">
    <source>
        <dbReference type="EMBL" id="KAH7961837.1"/>
    </source>
</evidence>
<evidence type="ECO:0000313" key="4">
    <source>
        <dbReference type="Proteomes" id="UP000821837"/>
    </source>
</evidence>
<feature type="transmembrane region" description="Helical" evidence="1">
    <location>
        <begin position="39"/>
        <end position="59"/>
    </location>
</feature>
<dbReference type="AlphaFoldDB" id="A0A9D4Q0S1"/>
<name>A0A9D4Q0S1_RHISA</name>
<dbReference type="VEuPathDB" id="VectorBase:RSAN_048168"/>
<dbReference type="Proteomes" id="UP000821837">
    <property type="component" value="Chromosome 3"/>
</dbReference>
<sequence>MSSFSSATKVFGVSLLAVPTTYSFNVVAQLLKWDSAWPVCLGVVVVLVAVAGLLFWATGRKAPLAGGRKREQIWFYGFVNVYLKVGEPYLRCSHGAMASYWHGTVMYAMHLMMLAALTWE</sequence>
<reference evidence="3" key="1">
    <citation type="journal article" date="2020" name="Cell">
        <title>Large-Scale Comparative Analyses of Tick Genomes Elucidate Their Genetic Diversity and Vector Capacities.</title>
        <authorList>
            <consortium name="Tick Genome and Microbiome Consortium (TIGMIC)"/>
            <person name="Jia N."/>
            <person name="Wang J."/>
            <person name="Shi W."/>
            <person name="Du L."/>
            <person name="Sun Y."/>
            <person name="Zhan W."/>
            <person name="Jiang J.F."/>
            <person name="Wang Q."/>
            <person name="Zhang B."/>
            <person name="Ji P."/>
            <person name="Bell-Sakyi L."/>
            <person name="Cui X.M."/>
            <person name="Yuan T.T."/>
            <person name="Jiang B.G."/>
            <person name="Yang W.F."/>
            <person name="Lam T.T."/>
            <person name="Chang Q.C."/>
            <person name="Ding S.J."/>
            <person name="Wang X.J."/>
            <person name="Zhu J.G."/>
            <person name="Ruan X.D."/>
            <person name="Zhao L."/>
            <person name="Wei J.T."/>
            <person name="Ye R.Z."/>
            <person name="Que T.C."/>
            <person name="Du C.H."/>
            <person name="Zhou Y.H."/>
            <person name="Cheng J.X."/>
            <person name="Dai P.F."/>
            <person name="Guo W.B."/>
            <person name="Han X.H."/>
            <person name="Huang E.J."/>
            <person name="Li L.F."/>
            <person name="Wei W."/>
            <person name="Gao Y.C."/>
            <person name="Liu J.Z."/>
            <person name="Shao H.Z."/>
            <person name="Wang X."/>
            <person name="Wang C.C."/>
            <person name="Yang T.C."/>
            <person name="Huo Q.B."/>
            <person name="Li W."/>
            <person name="Chen H.Y."/>
            <person name="Chen S.E."/>
            <person name="Zhou L.G."/>
            <person name="Ni X.B."/>
            <person name="Tian J.H."/>
            <person name="Sheng Y."/>
            <person name="Liu T."/>
            <person name="Pan Y.S."/>
            <person name="Xia L.Y."/>
            <person name="Li J."/>
            <person name="Zhao F."/>
            <person name="Cao W.C."/>
        </authorList>
    </citation>
    <scope>NUCLEOTIDE SEQUENCE</scope>
    <source>
        <strain evidence="3">Rsan-2018</strain>
    </source>
</reference>
<organism evidence="3 4">
    <name type="scientific">Rhipicephalus sanguineus</name>
    <name type="common">Brown dog tick</name>
    <name type="synonym">Ixodes sanguineus</name>
    <dbReference type="NCBI Taxonomy" id="34632"/>
    <lineage>
        <taxon>Eukaryota</taxon>
        <taxon>Metazoa</taxon>
        <taxon>Ecdysozoa</taxon>
        <taxon>Arthropoda</taxon>
        <taxon>Chelicerata</taxon>
        <taxon>Arachnida</taxon>
        <taxon>Acari</taxon>
        <taxon>Parasitiformes</taxon>
        <taxon>Ixodida</taxon>
        <taxon>Ixodoidea</taxon>
        <taxon>Ixodidae</taxon>
        <taxon>Rhipicephalinae</taxon>
        <taxon>Rhipicephalus</taxon>
        <taxon>Rhipicephalus</taxon>
    </lineage>
</organism>
<evidence type="ECO:0000259" key="2">
    <source>
        <dbReference type="Pfam" id="PF26083"/>
    </source>
</evidence>
<protein>
    <recommendedName>
        <fullName evidence="2">Transmembrane 6 superfamily member 1/2 transmembrane domain-containing protein</fullName>
    </recommendedName>
</protein>
<feature type="domain" description="Transmembrane 6 superfamily member 1/2 transmembrane" evidence="2">
    <location>
        <begin position="76"/>
        <end position="120"/>
    </location>
</feature>
<dbReference type="Pfam" id="PF26083">
    <property type="entry name" value="TM_Tm6sf2"/>
    <property type="match status" value="1"/>
</dbReference>
<keyword evidence="1" id="KW-0472">Membrane</keyword>
<evidence type="ECO:0000256" key="1">
    <source>
        <dbReference type="SAM" id="Phobius"/>
    </source>
</evidence>
<keyword evidence="1" id="KW-0812">Transmembrane</keyword>
<dbReference type="PANTHER" id="PTHR14568:SF8">
    <property type="entry name" value="EXPERA DOMAIN-CONTAINING PROTEIN"/>
    <property type="match status" value="1"/>
</dbReference>
<accession>A0A9D4Q0S1</accession>
<keyword evidence="1" id="KW-1133">Transmembrane helix</keyword>
<dbReference type="EMBL" id="JABSTV010001249">
    <property type="protein sequence ID" value="KAH7961837.1"/>
    <property type="molecule type" value="Genomic_DNA"/>
</dbReference>
<dbReference type="InterPro" id="IPR059044">
    <property type="entry name" value="TM_Tm6sf1/2"/>
</dbReference>
<dbReference type="PANTHER" id="PTHR14568">
    <property type="entry name" value="TRANSMEMBRANE SUPERFAMILY 6 MEMBER 1/2"/>
    <property type="match status" value="1"/>
</dbReference>
<comment type="caution">
    <text evidence="3">The sequence shown here is derived from an EMBL/GenBank/DDBJ whole genome shotgun (WGS) entry which is preliminary data.</text>
</comment>